<dbReference type="HOGENOM" id="CLU_2555547_0_0_6"/>
<dbReference type="KEGG" id="pmr:PMIP06"/>
<sequence length="82" mass="9616">MTYIIQLCLIISYQRVSNLMAKPIVEKNYVSVRLDLPSNLNDWVNAESQKISRSKRNFLMLLIEREYKKSLSGNTHKGEEQK</sequence>
<dbReference type="Proteomes" id="UP000008319">
    <property type="component" value="Plasmid pHI4320"/>
</dbReference>
<keyword evidence="2" id="KW-1185">Reference proteome</keyword>
<reference evidence="1 2" key="1">
    <citation type="journal article" date="2008" name="J. Bacteriol.">
        <title>Complete genome sequence of uropathogenic Proteus mirabilis, a master of both adherence and motility.</title>
        <authorList>
            <person name="Pearson M.M."/>
            <person name="Sebaihia M."/>
            <person name="Churcher C."/>
            <person name="Quail M.A."/>
            <person name="Seshasayee A.S."/>
            <person name="Luscombe N.M."/>
            <person name="Abdellah Z."/>
            <person name="Arrosmith C."/>
            <person name="Atkin B."/>
            <person name="Chillingworth T."/>
            <person name="Hauser H."/>
            <person name="Jagels K."/>
            <person name="Moule S."/>
            <person name="Mungall K."/>
            <person name="Norbertczak H."/>
            <person name="Rabbinowitsch E."/>
            <person name="Walker D."/>
            <person name="Whithead S."/>
            <person name="Thomson N.R."/>
            <person name="Rather P.N."/>
            <person name="Parkhill J."/>
            <person name="Mobley H.L."/>
        </authorList>
    </citation>
    <scope>NUCLEOTIDE SEQUENCE [LARGE SCALE GENOMIC DNA]</scope>
    <source>
        <strain evidence="1">HI4320</strain>
        <plasmid evidence="2">pHI4320</plasmid>
    </source>
</reference>
<evidence type="ECO:0000313" key="2">
    <source>
        <dbReference type="Proteomes" id="UP000008319"/>
    </source>
</evidence>
<dbReference type="AlphaFoldDB" id="B1VJ44"/>
<protein>
    <submittedName>
        <fullName evidence="1">Uncharacterized protein</fullName>
    </submittedName>
</protein>
<geneLocation type="plasmid" evidence="1 2">
    <name>pHI4320</name>
</geneLocation>
<gene>
    <name evidence="1" type="ordered locus">PMIP06</name>
</gene>
<proteinExistence type="predicted"/>
<evidence type="ECO:0000313" key="1">
    <source>
        <dbReference type="EMBL" id="CAQ34853.1"/>
    </source>
</evidence>
<accession>B1VJ44</accession>
<name>B1VJ44_PROMH</name>
<organism evidence="1 2">
    <name type="scientific">Proteus mirabilis (strain HI4320)</name>
    <dbReference type="NCBI Taxonomy" id="529507"/>
    <lineage>
        <taxon>Bacteria</taxon>
        <taxon>Pseudomonadati</taxon>
        <taxon>Pseudomonadota</taxon>
        <taxon>Gammaproteobacteria</taxon>
        <taxon>Enterobacterales</taxon>
        <taxon>Morganellaceae</taxon>
        <taxon>Proteus</taxon>
    </lineage>
</organism>
<keyword evidence="1" id="KW-0614">Plasmid</keyword>
<dbReference type="EMBL" id="AM942760">
    <property type="protein sequence ID" value="CAQ34853.1"/>
    <property type="molecule type" value="Genomic_DNA"/>
</dbReference>
<dbReference type="EnsemblBacteria" id="CAQ34853">
    <property type="protein sequence ID" value="CAQ34853"/>
    <property type="gene ID" value="PMIP06"/>
</dbReference>